<reference evidence="3" key="1">
    <citation type="submission" date="2021-06" db="EMBL/GenBank/DDBJ databases">
        <title>Paracoccus bacterium XHP0099 sp. nov., isolated from the surface waters of the Yellow Sea.</title>
        <authorList>
            <person name="Xue H."/>
            <person name="Zhang D."/>
        </authorList>
    </citation>
    <scope>NUCLEOTIDE SEQUENCE</scope>
    <source>
        <strain evidence="3">XHP0099</strain>
    </source>
</reference>
<feature type="domain" description="Glycosyltransferase 61 catalytic" evidence="2">
    <location>
        <begin position="93"/>
        <end position="266"/>
    </location>
</feature>
<dbReference type="Pfam" id="PF04577">
    <property type="entry name" value="Glyco_transf_61"/>
    <property type="match status" value="1"/>
</dbReference>
<dbReference type="InterPro" id="IPR049625">
    <property type="entry name" value="Glyco_transf_61_cat"/>
</dbReference>
<name>A0ABS6AFQ3_9RHOB</name>
<keyword evidence="4" id="KW-1185">Reference proteome</keyword>
<organism evidence="3 4">
    <name type="scientific">Paracoccus marinaquae</name>
    <dbReference type="NCBI Taxonomy" id="2841926"/>
    <lineage>
        <taxon>Bacteria</taxon>
        <taxon>Pseudomonadati</taxon>
        <taxon>Pseudomonadota</taxon>
        <taxon>Alphaproteobacteria</taxon>
        <taxon>Rhodobacterales</taxon>
        <taxon>Paracoccaceae</taxon>
        <taxon>Paracoccus</taxon>
    </lineage>
</organism>
<feature type="region of interest" description="Disordered" evidence="1">
    <location>
        <begin position="1"/>
        <end position="21"/>
    </location>
</feature>
<dbReference type="Proteomes" id="UP001166191">
    <property type="component" value="Unassembled WGS sequence"/>
</dbReference>
<accession>A0ABS6AFQ3</accession>
<evidence type="ECO:0000256" key="1">
    <source>
        <dbReference type="SAM" id="MobiDB-lite"/>
    </source>
</evidence>
<sequence length="373" mass="41106">MKSPEMPSPLPPAPFRLPLPDPDRGWSRTVMRVRGAVIDPSDGGVWCDGALCPEAMLYRWRGAYKGRKGTVMPADPARIAGRHLWGGTLFFHFGHFLSESLGRLWAAEASGAESILFTPKNPRGKRPEDLVGFQKQVLARLGIELPVRILYAPAMVEDLLIPGQGFGLGALARGTPEFRAFARRMDPDPDAGPGTGARRLYISRTALPRKTGSVLGEAWLEEQLRGQGFRIYHPQQHSIDHQLRTFREATHFVGPDGSAFHLAGFIARPWQNFTLIKRRSAREYVTFVDQLKAVGAKVGVIDALVANWIRPGKHKPDDMSWGELDALRLSDELQRLGLTGAPLAEPPSFADELEQISRIHGGPMTRLPVAAPG</sequence>
<dbReference type="RefSeq" id="WP_216032124.1">
    <property type="nucleotide sequence ID" value="NZ_JAHKNG010000005.1"/>
</dbReference>
<evidence type="ECO:0000259" key="2">
    <source>
        <dbReference type="Pfam" id="PF04577"/>
    </source>
</evidence>
<comment type="caution">
    <text evidence="3">The sequence shown here is derived from an EMBL/GenBank/DDBJ whole genome shotgun (WGS) entry which is preliminary data.</text>
</comment>
<evidence type="ECO:0000313" key="3">
    <source>
        <dbReference type="EMBL" id="MBU3029431.1"/>
    </source>
</evidence>
<gene>
    <name evidence="3" type="ORF">KNW02_04745</name>
</gene>
<evidence type="ECO:0000313" key="4">
    <source>
        <dbReference type="Proteomes" id="UP001166191"/>
    </source>
</evidence>
<feature type="compositionally biased region" description="Pro residues" evidence="1">
    <location>
        <begin position="1"/>
        <end position="20"/>
    </location>
</feature>
<dbReference type="EMBL" id="JAHKNG010000005">
    <property type="protein sequence ID" value="MBU3029431.1"/>
    <property type="molecule type" value="Genomic_DNA"/>
</dbReference>
<protein>
    <submittedName>
        <fullName evidence="3">Glycosyltransferase family 61 protein</fullName>
    </submittedName>
</protein>
<proteinExistence type="predicted"/>